<keyword evidence="2" id="KW-1185">Reference proteome</keyword>
<comment type="caution">
    <text evidence="1">The sequence shown here is derived from an EMBL/GenBank/DDBJ whole genome shotgun (WGS) entry which is preliminary data.</text>
</comment>
<evidence type="ECO:0000313" key="2">
    <source>
        <dbReference type="Proteomes" id="UP000827092"/>
    </source>
</evidence>
<protein>
    <submittedName>
        <fullName evidence="1">Uncharacterized protein</fullName>
    </submittedName>
</protein>
<dbReference type="EMBL" id="JAFNEN010000916">
    <property type="protein sequence ID" value="KAG8176141.1"/>
    <property type="molecule type" value="Genomic_DNA"/>
</dbReference>
<name>A0AAV6TXE9_9ARAC</name>
<dbReference type="AlphaFoldDB" id="A0AAV6TXE9"/>
<evidence type="ECO:0000313" key="1">
    <source>
        <dbReference type="EMBL" id="KAG8176141.1"/>
    </source>
</evidence>
<proteinExistence type="predicted"/>
<gene>
    <name evidence="1" type="ORF">JTE90_012394</name>
</gene>
<sequence length="69" mass="7695">MSGKVYIAAVQLRLNTLYSRARAARGRPEKVSQCSRGFHNPLVADYVQRGLLQRGFTTHAEPKFETTSG</sequence>
<accession>A0AAV6TXE9</accession>
<dbReference type="Proteomes" id="UP000827092">
    <property type="component" value="Unassembled WGS sequence"/>
</dbReference>
<reference evidence="1 2" key="1">
    <citation type="journal article" date="2022" name="Nat. Ecol. Evol.">
        <title>A masculinizing supergene underlies an exaggerated male reproductive morph in a spider.</title>
        <authorList>
            <person name="Hendrickx F."/>
            <person name="De Corte Z."/>
            <person name="Sonet G."/>
            <person name="Van Belleghem S.M."/>
            <person name="Kostlbacher S."/>
            <person name="Vangestel C."/>
        </authorList>
    </citation>
    <scope>NUCLEOTIDE SEQUENCE [LARGE SCALE GENOMIC DNA]</scope>
    <source>
        <strain evidence="1">W744_W776</strain>
    </source>
</reference>
<organism evidence="1 2">
    <name type="scientific">Oedothorax gibbosus</name>
    <dbReference type="NCBI Taxonomy" id="931172"/>
    <lineage>
        <taxon>Eukaryota</taxon>
        <taxon>Metazoa</taxon>
        <taxon>Ecdysozoa</taxon>
        <taxon>Arthropoda</taxon>
        <taxon>Chelicerata</taxon>
        <taxon>Arachnida</taxon>
        <taxon>Araneae</taxon>
        <taxon>Araneomorphae</taxon>
        <taxon>Entelegynae</taxon>
        <taxon>Araneoidea</taxon>
        <taxon>Linyphiidae</taxon>
        <taxon>Erigoninae</taxon>
        <taxon>Oedothorax</taxon>
    </lineage>
</organism>